<dbReference type="SMART" id="SM00091">
    <property type="entry name" value="PAS"/>
    <property type="match status" value="2"/>
</dbReference>
<dbReference type="Pfam" id="PF02518">
    <property type="entry name" value="HATPase_c"/>
    <property type="match status" value="1"/>
</dbReference>
<dbReference type="AlphaFoldDB" id="A0A1Z4N941"/>
<dbReference type="KEGG" id="ttq:NIES37_62540"/>
<dbReference type="Gene3D" id="3.30.565.10">
    <property type="entry name" value="Histidine kinase-like ATPase, C-terminal domain"/>
    <property type="match status" value="1"/>
</dbReference>
<evidence type="ECO:0000313" key="11">
    <source>
        <dbReference type="EMBL" id="BAZ02243.1"/>
    </source>
</evidence>
<dbReference type="CDD" id="cd00082">
    <property type="entry name" value="HisKA"/>
    <property type="match status" value="1"/>
</dbReference>
<dbReference type="InterPro" id="IPR004358">
    <property type="entry name" value="Sig_transdc_His_kin-like_C"/>
</dbReference>
<evidence type="ECO:0000259" key="9">
    <source>
        <dbReference type="PROSITE" id="PS50109"/>
    </source>
</evidence>
<evidence type="ECO:0000256" key="1">
    <source>
        <dbReference type="ARBA" id="ARBA00000085"/>
    </source>
</evidence>
<evidence type="ECO:0000259" key="8">
    <source>
        <dbReference type="PROSITE" id="PS50046"/>
    </source>
</evidence>
<dbReference type="InterPro" id="IPR036890">
    <property type="entry name" value="HATPase_C_sf"/>
</dbReference>
<dbReference type="SUPFAM" id="SSF55781">
    <property type="entry name" value="GAF domain-like"/>
    <property type="match status" value="2"/>
</dbReference>
<evidence type="ECO:0000256" key="4">
    <source>
        <dbReference type="ARBA" id="ARBA00022553"/>
    </source>
</evidence>
<evidence type="ECO:0000256" key="7">
    <source>
        <dbReference type="SAM" id="Coils"/>
    </source>
</evidence>
<dbReference type="InterPro" id="IPR003661">
    <property type="entry name" value="HisK_dim/P_dom"/>
</dbReference>
<feature type="coiled-coil region" evidence="7">
    <location>
        <begin position="322"/>
        <end position="349"/>
    </location>
</feature>
<dbReference type="SUPFAM" id="SSF55785">
    <property type="entry name" value="PYP-like sensor domain (PAS domain)"/>
    <property type="match status" value="1"/>
</dbReference>
<dbReference type="SUPFAM" id="SSF47384">
    <property type="entry name" value="Homodimeric domain of signal transducing histidine kinase"/>
    <property type="match status" value="1"/>
</dbReference>
<keyword evidence="7" id="KW-0175">Coiled coil</keyword>
<dbReference type="CDD" id="cd00130">
    <property type="entry name" value="PAS"/>
    <property type="match status" value="1"/>
</dbReference>
<accession>A0A1Z4N941</accession>
<evidence type="ECO:0000256" key="5">
    <source>
        <dbReference type="ARBA" id="ARBA00022777"/>
    </source>
</evidence>
<name>A0A1Z4N941_9CYAN</name>
<dbReference type="Gene3D" id="3.30.450.20">
    <property type="entry name" value="PAS domain"/>
    <property type="match status" value="1"/>
</dbReference>
<dbReference type="PROSITE" id="PS50109">
    <property type="entry name" value="HIS_KIN"/>
    <property type="match status" value="1"/>
</dbReference>
<organism evidence="11 12">
    <name type="scientific">Tolypothrix tenuis PCC 7101</name>
    <dbReference type="NCBI Taxonomy" id="231146"/>
    <lineage>
        <taxon>Bacteria</taxon>
        <taxon>Bacillati</taxon>
        <taxon>Cyanobacteriota</taxon>
        <taxon>Cyanophyceae</taxon>
        <taxon>Nostocales</taxon>
        <taxon>Tolypothrichaceae</taxon>
        <taxon>Tolypothrix</taxon>
    </lineage>
</organism>
<dbReference type="Gene3D" id="1.10.287.130">
    <property type="match status" value="1"/>
</dbReference>
<dbReference type="InterPro" id="IPR005467">
    <property type="entry name" value="His_kinase_dom"/>
</dbReference>
<dbReference type="Gene3D" id="3.30.450.40">
    <property type="match status" value="2"/>
</dbReference>
<dbReference type="InterPro" id="IPR029016">
    <property type="entry name" value="GAF-like_dom_sf"/>
</dbReference>
<evidence type="ECO:0000313" key="12">
    <source>
        <dbReference type="Proteomes" id="UP000218785"/>
    </source>
</evidence>
<feature type="domain" description="PAS" evidence="10">
    <location>
        <begin position="31"/>
        <end position="105"/>
    </location>
</feature>
<comment type="similarity">
    <text evidence="2">In the N-terminal section; belongs to the phytochrome family.</text>
</comment>
<dbReference type="EC" id="2.7.13.3" evidence="3"/>
<dbReference type="SUPFAM" id="SSF55874">
    <property type="entry name" value="ATPase domain of HSP90 chaperone/DNA topoisomerase II/histidine kinase"/>
    <property type="match status" value="1"/>
</dbReference>
<feature type="domain" description="Histidine kinase" evidence="9">
    <location>
        <begin position="529"/>
        <end position="749"/>
    </location>
</feature>
<dbReference type="PROSITE" id="PS50046">
    <property type="entry name" value="PHYTOCHROME_2"/>
    <property type="match status" value="1"/>
</dbReference>
<dbReference type="SMART" id="SM00388">
    <property type="entry name" value="HisKA"/>
    <property type="match status" value="1"/>
</dbReference>
<dbReference type="InterPro" id="IPR000014">
    <property type="entry name" value="PAS"/>
</dbReference>
<dbReference type="Pfam" id="PF00512">
    <property type="entry name" value="HisKA"/>
    <property type="match status" value="1"/>
</dbReference>
<protein>
    <recommendedName>
        <fullName evidence="3">histidine kinase</fullName>
        <ecNumber evidence="3">2.7.13.3</ecNumber>
    </recommendedName>
</protein>
<dbReference type="GO" id="GO:0000155">
    <property type="term" value="F:phosphorelay sensor kinase activity"/>
    <property type="evidence" value="ECO:0007669"/>
    <property type="project" value="InterPro"/>
</dbReference>
<dbReference type="Pfam" id="PF08448">
    <property type="entry name" value="PAS_4"/>
    <property type="match status" value="1"/>
</dbReference>
<keyword evidence="5 11" id="KW-0808">Transferase</keyword>
<dbReference type="Proteomes" id="UP000218785">
    <property type="component" value="Chromosome"/>
</dbReference>
<dbReference type="InterPro" id="IPR003018">
    <property type="entry name" value="GAF"/>
</dbReference>
<dbReference type="InterPro" id="IPR003594">
    <property type="entry name" value="HATPase_dom"/>
</dbReference>
<proteinExistence type="inferred from homology"/>
<feature type="domain" description="Phytochrome chromophore attachment site" evidence="8">
    <location>
        <begin position="179"/>
        <end position="315"/>
    </location>
</feature>
<keyword evidence="6" id="KW-0902">Two-component regulatory system</keyword>
<dbReference type="SMART" id="SM00387">
    <property type="entry name" value="HATPase_c"/>
    <property type="match status" value="1"/>
</dbReference>
<gene>
    <name evidence="11" type="ORF">NIES37_62540</name>
</gene>
<dbReference type="InterPro" id="IPR035965">
    <property type="entry name" value="PAS-like_dom_sf"/>
</dbReference>
<comment type="catalytic activity">
    <reaction evidence="1">
        <text>ATP + protein L-histidine = ADP + protein N-phospho-L-histidine.</text>
        <dbReference type="EC" id="2.7.13.3"/>
    </reaction>
</comment>
<dbReference type="PRINTS" id="PR00344">
    <property type="entry name" value="BCTRLSENSOR"/>
</dbReference>
<dbReference type="InterPro" id="IPR016132">
    <property type="entry name" value="Phyto_chromo_attachment"/>
</dbReference>
<evidence type="ECO:0000256" key="2">
    <source>
        <dbReference type="ARBA" id="ARBA00006402"/>
    </source>
</evidence>
<dbReference type="NCBIfam" id="TIGR00229">
    <property type="entry name" value="sensory_box"/>
    <property type="match status" value="1"/>
</dbReference>
<reference evidence="11 12" key="1">
    <citation type="submission" date="2017-06" db="EMBL/GenBank/DDBJ databases">
        <title>Genome sequencing of cyanobaciteial culture collection at National Institute for Environmental Studies (NIES).</title>
        <authorList>
            <person name="Hirose Y."/>
            <person name="Shimura Y."/>
            <person name="Fujisawa T."/>
            <person name="Nakamura Y."/>
            <person name="Kawachi M."/>
        </authorList>
    </citation>
    <scope>NUCLEOTIDE SEQUENCE [LARGE SCALE GENOMIC DNA]</scope>
    <source>
        <strain evidence="11 12">NIES-37</strain>
    </source>
</reference>
<dbReference type="InterPro" id="IPR013656">
    <property type="entry name" value="PAS_4"/>
</dbReference>
<keyword evidence="5 11" id="KW-0418">Kinase</keyword>
<keyword evidence="4" id="KW-0597">Phosphoprotein</keyword>
<dbReference type="CDD" id="cd00075">
    <property type="entry name" value="HATPase"/>
    <property type="match status" value="1"/>
</dbReference>
<evidence type="ECO:0000259" key="10">
    <source>
        <dbReference type="PROSITE" id="PS50112"/>
    </source>
</evidence>
<keyword evidence="12" id="KW-1185">Reference proteome</keyword>
<dbReference type="SMART" id="SM00065">
    <property type="entry name" value="GAF"/>
    <property type="match status" value="2"/>
</dbReference>
<evidence type="ECO:0000256" key="3">
    <source>
        <dbReference type="ARBA" id="ARBA00012438"/>
    </source>
</evidence>
<evidence type="ECO:0000256" key="6">
    <source>
        <dbReference type="ARBA" id="ARBA00023012"/>
    </source>
</evidence>
<dbReference type="PANTHER" id="PTHR43547:SF2">
    <property type="entry name" value="HYBRID SIGNAL TRANSDUCTION HISTIDINE KINASE C"/>
    <property type="match status" value="1"/>
</dbReference>
<dbReference type="PANTHER" id="PTHR43547">
    <property type="entry name" value="TWO-COMPONENT HISTIDINE KINASE"/>
    <property type="match status" value="1"/>
</dbReference>
<dbReference type="InterPro" id="IPR036097">
    <property type="entry name" value="HisK_dim/P_sf"/>
</dbReference>
<dbReference type="RefSeq" id="WP_096582323.1">
    <property type="nucleotide sequence ID" value="NZ_CAWNJS010000001.1"/>
</dbReference>
<dbReference type="EMBL" id="AP018248">
    <property type="protein sequence ID" value="BAZ02243.1"/>
    <property type="molecule type" value="Genomic_DNA"/>
</dbReference>
<dbReference type="Pfam" id="PF01590">
    <property type="entry name" value="GAF"/>
    <property type="match status" value="2"/>
</dbReference>
<dbReference type="PROSITE" id="PS50112">
    <property type="entry name" value="PAS"/>
    <property type="match status" value="1"/>
</dbReference>
<sequence length="749" mass="84778">MNINQSESTVELKPLSPPYFLFGKDADKSSSEQFLLSIYDSGQASIFVVDVLEDGDFRYVALNPTHERWLGMSSEELQGKKPEDILSPMDAAKVRQHYNDCVRFGKTISYEQCLQFQGVPTWWSTTLTPLRDANSKIYRLIGTSSSISPIKQIERNGKLQAEKAQLLADIDQKICQSQDLETILPQIVKEARNLLSCDRVLVYRFQADGTGAIAAEATIVAHGPLLGKNIHDPCFTTKHQERYRKGGIQVIEDIYAAGLHPCQIDFLASLQVRANLVVPILLHQDLWGLLIAQYCDKPHQWRDAEIDLLKQLAVQIGIASQQAKLQQQVENLKAKMELQRQEYAVQVQKIQDFQALWQRITEQIRDNLDISQILETVVQDLAQLLKSDRCHIELYDTDCTLATIAYEYTHSSPLYQGVSKQVADFSEIYQRLLQKQSLHSVEILHGWQPTLQVITQLAYPIFDRQGMLGNLWLIRTTQQPFDEWENGVVQQIASQCAIAIRNSRLNQTIQTQAQEIASIERLNNQFLRALAQELRTPITSINLAAQTLESMLNLEGLSDKDIVPQLLQILHSECGRGSNLIQDLLTLTQHQTPPDPQTLIPIDLQTWLPPIVESFREVTACQKQQLKLKIDTALPTLATEITELERIVTELLNHICKYTPTGETITVSVQLIADMMQIRFQNSGLEISAQQRARIFEPFYHIAKNDPWKHSGTGLELALVQKMVTNLGGKIHVESVAGKTTFIVKLPRA</sequence>